<comment type="caution">
    <text evidence="2">The sequence shown here is derived from an EMBL/GenBank/DDBJ whole genome shotgun (WGS) entry which is preliminary data.</text>
</comment>
<feature type="region of interest" description="Disordered" evidence="1">
    <location>
        <begin position="235"/>
        <end position="446"/>
    </location>
</feature>
<gene>
    <name evidence="2" type="ORF">B0H15DRAFT_1001641</name>
</gene>
<dbReference type="EMBL" id="JARJCN010000069">
    <property type="protein sequence ID" value="KAJ7077994.1"/>
    <property type="molecule type" value="Genomic_DNA"/>
</dbReference>
<protein>
    <submittedName>
        <fullName evidence="2">Uncharacterized protein</fullName>
    </submittedName>
</protein>
<name>A0AAD6XGT3_9AGAR</name>
<feature type="region of interest" description="Disordered" evidence="1">
    <location>
        <begin position="464"/>
        <end position="514"/>
    </location>
</feature>
<feature type="compositionally biased region" description="Low complexity" evidence="1">
    <location>
        <begin position="492"/>
        <end position="502"/>
    </location>
</feature>
<feature type="region of interest" description="Disordered" evidence="1">
    <location>
        <begin position="204"/>
        <end position="223"/>
    </location>
</feature>
<feature type="compositionally biased region" description="Low complexity" evidence="1">
    <location>
        <begin position="322"/>
        <end position="338"/>
    </location>
</feature>
<evidence type="ECO:0000256" key="1">
    <source>
        <dbReference type="SAM" id="MobiDB-lite"/>
    </source>
</evidence>
<dbReference type="Proteomes" id="UP001222325">
    <property type="component" value="Unassembled WGS sequence"/>
</dbReference>
<keyword evidence="3" id="KW-1185">Reference proteome</keyword>
<evidence type="ECO:0000313" key="2">
    <source>
        <dbReference type="EMBL" id="KAJ7077994.1"/>
    </source>
</evidence>
<feature type="compositionally biased region" description="Basic residues" evidence="1">
    <location>
        <begin position="204"/>
        <end position="221"/>
    </location>
</feature>
<dbReference type="AlphaFoldDB" id="A0AAD6XGT3"/>
<proteinExistence type="predicted"/>
<feature type="compositionally biased region" description="Pro residues" evidence="1">
    <location>
        <begin position="372"/>
        <end position="381"/>
    </location>
</feature>
<sequence>MDGSLHDLSEPLEFRLENVPGKPHTRTHTPCVPLTCATSHAARCLVLLLDPAAAAAGKRATALLAPALFAACGALPHRARGGVLASPFSLSRHTHPGPHSAVRRPPAPCLSLIAPALPARRRCGHRYDSRRIPSPSPPLHNAVPPSDHAFELHRRRAARVVPSANSQAGTRARLFPDVSHNADQPALALDLLHAGVRKTYNGRKCARRLRPPPARLARRHGSASGLRCFVAVARRPPSSAVRQPSESARATSTAPRNSATPSTPPSALRASCPSPAAQPGPLRVTLQRCAAPPTPSTLRPPSRARPRQHRAPAVETRPARHTPPARATSTSSAPRSPSLGDVAHPTKRTNRAACARSPHPPAPLVTLTRSIPRPPPPPSPAPHAKSRAPPSSAGNPNLRQSPARRAIRPSRAQRASPPAVKSPTARSRPTPTARHAPPTRASRRALESPGVYAYAALRAQVPPARAQVGRLPRKSTTAPCTSPRAQPPRAPPIRATRASAVPSAPPDPASTAHTRAACWERRERTICYK</sequence>
<accession>A0AAD6XGT3</accession>
<feature type="compositionally biased region" description="Polar residues" evidence="1">
    <location>
        <begin position="240"/>
        <end position="261"/>
    </location>
</feature>
<evidence type="ECO:0000313" key="3">
    <source>
        <dbReference type="Proteomes" id="UP001222325"/>
    </source>
</evidence>
<organism evidence="2 3">
    <name type="scientific">Mycena belliarum</name>
    <dbReference type="NCBI Taxonomy" id="1033014"/>
    <lineage>
        <taxon>Eukaryota</taxon>
        <taxon>Fungi</taxon>
        <taxon>Dikarya</taxon>
        <taxon>Basidiomycota</taxon>
        <taxon>Agaricomycotina</taxon>
        <taxon>Agaricomycetes</taxon>
        <taxon>Agaricomycetidae</taxon>
        <taxon>Agaricales</taxon>
        <taxon>Marasmiineae</taxon>
        <taxon>Mycenaceae</taxon>
        <taxon>Mycena</taxon>
    </lineage>
</organism>
<reference evidence="2" key="1">
    <citation type="submission" date="2023-03" db="EMBL/GenBank/DDBJ databases">
        <title>Massive genome expansion in bonnet fungi (Mycena s.s.) driven by repeated elements and novel gene families across ecological guilds.</title>
        <authorList>
            <consortium name="Lawrence Berkeley National Laboratory"/>
            <person name="Harder C.B."/>
            <person name="Miyauchi S."/>
            <person name="Viragh M."/>
            <person name="Kuo A."/>
            <person name="Thoen E."/>
            <person name="Andreopoulos B."/>
            <person name="Lu D."/>
            <person name="Skrede I."/>
            <person name="Drula E."/>
            <person name="Henrissat B."/>
            <person name="Morin E."/>
            <person name="Kohler A."/>
            <person name="Barry K."/>
            <person name="LaButti K."/>
            <person name="Morin E."/>
            <person name="Salamov A."/>
            <person name="Lipzen A."/>
            <person name="Mereny Z."/>
            <person name="Hegedus B."/>
            <person name="Baldrian P."/>
            <person name="Stursova M."/>
            <person name="Weitz H."/>
            <person name="Taylor A."/>
            <person name="Grigoriev I.V."/>
            <person name="Nagy L.G."/>
            <person name="Martin F."/>
            <person name="Kauserud H."/>
        </authorList>
    </citation>
    <scope>NUCLEOTIDE SEQUENCE</scope>
    <source>
        <strain evidence="2">CBHHK173m</strain>
    </source>
</reference>
<feature type="compositionally biased region" description="Low complexity" evidence="1">
    <location>
        <begin position="387"/>
        <end position="440"/>
    </location>
</feature>